<dbReference type="InterPro" id="IPR036852">
    <property type="entry name" value="Peptidase_S8/S53_dom_sf"/>
</dbReference>
<proteinExistence type="predicted"/>
<sequence length="139" mass="16564">MSSTEPNQQDIRLKDWLCHHYKALSLIDQIRNDEVENIQSEWRNDKGYGTHLTTFLRKTAPHAAVYVAKVFDHRENLNSYQDQIASAIRYAVDVWKVDIIIMPWWFNKNPGKPIYPAIEHAAFHDIMLEWLLRRFNRVE</sequence>
<protein>
    <submittedName>
        <fullName evidence="3">Uncharacterized protein</fullName>
    </submittedName>
</protein>
<name>A0A317WTK3_9EURO</name>
<reference evidence="3 4" key="1">
    <citation type="submission" date="2016-12" db="EMBL/GenBank/DDBJ databases">
        <title>The genomes of Aspergillus section Nigri reveals drivers in fungal speciation.</title>
        <authorList>
            <consortium name="DOE Joint Genome Institute"/>
            <person name="Vesth T.C."/>
            <person name="Nybo J."/>
            <person name="Theobald S."/>
            <person name="Brandl J."/>
            <person name="Frisvad J.C."/>
            <person name="Nielsen K.F."/>
            <person name="Lyhne E.K."/>
            <person name="Kogle M.E."/>
            <person name="Kuo A."/>
            <person name="Riley R."/>
            <person name="Clum A."/>
            <person name="Nolan M."/>
            <person name="Lipzen A."/>
            <person name="Salamov A."/>
            <person name="Henrissat B."/>
            <person name="Wiebenga A."/>
            <person name="De Vries R.P."/>
            <person name="Grigoriev I.V."/>
            <person name="Mortensen U.H."/>
            <person name="Andersen M.R."/>
            <person name="Baker S.E."/>
        </authorList>
    </citation>
    <scope>NUCLEOTIDE SEQUENCE [LARGE SCALE GENOMIC DNA]</scope>
    <source>
        <strain evidence="3 4">CBS 115572</strain>
    </source>
</reference>
<comment type="caution">
    <text evidence="3">The sequence shown here is derived from an EMBL/GenBank/DDBJ whole genome shotgun (WGS) entry which is preliminary data.</text>
</comment>
<dbReference type="EMBL" id="MSFK01000011">
    <property type="protein sequence ID" value="PWY89659.1"/>
    <property type="molecule type" value="Genomic_DNA"/>
</dbReference>
<dbReference type="AlphaFoldDB" id="A0A317WTK3"/>
<evidence type="ECO:0000256" key="2">
    <source>
        <dbReference type="ARBA" id="ARBA00023145"/>
    </source>
</evidence>
<evidence type="ECO:0000313" key="3">
    <source>
        <dbReference type="EMBL" id="PWY89659.1"/>
    </source>
</evidence>
<dbReference type="Gene3D" id="3.40.50.200">
    <property type="entry name" value="Peptidase S8/S53 domain"/>
    <property type="match status" value="1"/>
</dbReference>
<dbReference type="GO" id="GO:0004252">
    <property type="term" value="F:serine-type endopeptidase activity"/>
    <property type="evidence" value="ECO:0007669"/>
    <property type="project" value="InterPro"/>
</dbReference>
<dbReference type="RefSeq" id="XP_025468570.1">
    <property type="nucleotide sequence ID" value="XM_025616201.1"/>
</dbReference>
<evidence type="ECO:0000313" key="4">
    <source>
        <dbReference type="Proteomes" id="UP000246702"/>
    </source>
</evidence>
<gene>
    <name evidence="3" type="ORF">BO94DRAFT_594515</name>
</gene>
<evidence type="ECO:0000256" key="1">
    <source>
        <dbReference type="ARBA" id="ARBA00022729"/>
    </source>
</evidence>
<dbReference type="GeneID" id="37118344"/>
<dbReference type="OrthoDB" id="4218955at2759"/>
<keyword evidence="2" id="KW-0865">Zymogen</keyword>
<organism evidence="3 4">
    <name type="scientific">Aspergillus sclerotioniger CBS 115572</name>
    <dbReference type="NCBI Taxonomy" id="1450535"/>
    <lineage>
        <taxon>Eukaryota</taxon>
        <taxon>Fungi</taxon>
        <taxon>Dikarya</taxon>
        <taxon>Ascomycota</taxon>
        <taxon>Pezizomycotina</taxon>
        <taxon>Eurotiomycetes</taxon>
        <taxon>Eurotiomycetidae</taxon>
        <taxon>Eurotiales</taxon>
        <taxon>Aspergillaceae</taxon>
        <taxon>Aspergillus</taxon>
        <taxon>Aspergillus subgen. Circumdati</taxon>
    </lineage>
</organism>
<dbReference type="GO" id="GO:0006508">
    <property type="term" value="P:proteolysis"/>
    <property type="evidence" value="ECO:0007669"/>
    <property type="project" value="InterPro"/>
</dbReference>
<keyword evidence="4" id="KW-1185">Reference proteome</keyword>
<dbReference type="SUPFAM" id="SSF52743">
    <property type="entry name" value="Subtilisin-like"/>
    <property type="match status" value="1"/>
</dbReference>
<dbReference type="Proteomes" id="UP000246702">
    <property type="component" value="Unassembled WGS sequence"/>
</dbReference>
<accession>A0A317WTK3</accession>
<keyword evidence="1" id="KW-0732">Signal</keyword>